<dbReference type="AlphaFoldDB" id="A0AAJ1ACV1"/>
<accession>A0AAJ1ACV1</accession>
<dbReference type="Proteomes" id="UP000825699">
    <property type="component" value="Unassembled WGS sequence"/>
</dbReference>
<evidence type="ECO:0000313" key="2">
    <source>
        <dbReference type="EMBL" id="MBY5631499.1"/>
    </source>
</evidence>
<name>A0AAJ1ACV1_RHILE</name>
<proteinExistence type="predicted"/>
<evidence type="ECO:0000256" key="1">
    <source>
        <dbReference type="SAM" id="MobiDB-lite"/>
    </source>
</evidence>
<sequence>MPGKIKNGKPSETKRTKVEKSVKKRQGRKKTSNAIPGALGEKLALQATELHTKIITVADEIASVHADVVEFMDTTDVMARRSAGCNQPAVKYRRMPDGSWLECYLQSDCTYGGCKPISADQVPNANLVIDRRS</sequence>
<feature type="compositionally biased region" description="Basic residues" evidence="1">
    <location>
        <begin position="22"/>
        <end position="31"/>
    </location>
</feature>
<feature type="region of interest" description="Disordered" evidence="1">
    <location>
        <begin position="1"/>
        <end position="33"/>
    </location>
</feature>
<evidence type="ECO:0000313" key="3">
    <source>
        <dbReference type="Proteomes" id="UP000825699"/>
    </source>
</evidence>
<protein>
    <submittedName>
        <fullName evidence="2">Uncharacterized protein</fullName>
    </submittedName>
</protein>
<reference evidence="2" key="1">
    <citation type="submission" date="2020-04" db="EMBL/GenBank/DDBJ databases">
        <title>Global-level population genomics supports evidence of horizontal gene transfer on evolution of Rhizobia in Lentils.</title>
        <authorList>
            <person name="Gai Y."/>
            <person name="Cook D."/>
            <person name="Riely B."/>
        </authorList>
    </citation>
    <scope>NUCLEOTIDE SEQUENCE</scope>
    <source>
        <strain evidence="2">Derici101B</strain>
    </source>
</reference>
<feature type="compositionally biased region" description="Basic and acidic residues" evidence="1">
    <location>
        <begin position="9"/>
        <end position="21"/>
    </location>
</feature>
<comment type="caution">
    <text evidence="2">The sequence shown here is derived from an EMBL/GenBank/DDBJ whole genome shotgun (WGS) entry which is preliminary data.</text>
</comment>
<organism evidence="2 3">
    <name type="scientific">Rhizobium leguminosarum</name>
    <dbReference type="NCBI Taxonomy" id="384"/>
    <lineage>
        <taxon>Bacteria</taxon>
        <taxon>Pseudomonadati</taxon>
        <taxon>Pseudomonadota</taxon>
        <taxon>Alphaproteobacteria</taxon>
        <taxon>Hyphomicrobiales</taxon>
        <taxon>Rhizobiaceae</taxon>
        <taxon>Rhizobium/Agrobacterium group</taxon>
        <taxon>Rhizobium</taxon>
    </lineage>
</organism>
<dbReference type="RefSeq" id="WP_222261787.1">
    <property type="nucleotide sequence ID" value="NZ_JAAXEB010000014.1"/>
</dbReference>
<dbReference type="EMBL" id="JAAXEP010000015">
    <property type="protein sequence ID" value="MBY5631499.1"/>
    <property type="molecule type" value="Genomic_DNA"/>
</dbReference>
<gene>
    <name evidence="2" type="ORF">HFO42_25930</name>
</gene>